<evidence type="ECO:0000256" key="9">
    <source>
        <dbReference type="ARBA" id="ARBA00022723"/>
    </source>
</evidence>
<keyword evidence="12" id="KW-0862">Zinc</keyword>
<dbReference type="InterPro" id="IPR014782">
    <property type="entry name" value="Peptidase_M1_dom"/>
</dbReference>
<dbReference type="InterPro" id="IPR027268">
    <property type="entry name" value="Peptidase_M4/M1_CTD_sf"/>
</dbReference>
<feature type="domain" description="Aminopeptidase N-like N-terminal" evidence="18">
    <location>
        <begin position="25"/>
        <end position="208"/>
    </location>
</feature>
<evidence type="ECO:0000256" key="15">
    <source>
        <dbReference type="ARBA" id="ARBA00031533"/>
    </source>
</evidence>
<dbReference type="Pfam" id="PF13646">
    <property type="entry name" value="HEAT_2"/>
    <property type="match status" value="2"/>
</dbReference>
<dbReference type="AlphaFoldDB" id="A0A6M0RGJ2"/>
<evidence type="ECO:0000256" key="11">
    <source>
        <dbReference type="ARBA" id="ARBA00022801"/>
    </source>
</evidence>
<evidence type="ECO:0000256" key="10">
    <source>
        <dbReference type="ARBA" id="ARBA00022738"/>
    </source>
</evidence>
<feature type="domain" description="Peptidase M1 membrane alanine aminopeptidase" evidence="17">
    <location>
        <begin position="244"/>
        <end position="453"/>
    </location>
</feature>
<evidence type="ECO:0000256" key="12">
    <source>
        <dbReference type="ARBA" id="ARBA00022833"/>
    </source>
</evidence>
<dbReference type="GO" id="GO:0070006">
    <property type="term" value="F:metalloaminopeptidase activity"/>
    <property type="evidence" value="ECO:0007669"/>
    <property type="project" value="TreeGrafter"/>
</dbReference>
<dbReference type="PANTHER" id="PTHR11533">
    <property type="entry name" value="PROTEASE M1 ZINC METALLOPROTEASE"/>
    <property type="match status" value="1"/>
</dbReference>
<keyword evidence="8" id="KW-0645">Protease</keyword>
<dbReference type="InterPro" id="IPR004155">
    <property type="entry name" value="PBS_lyase_HEAT"/>
</dbReference>
<dbReference type="FunFam" id="1.10.390.10:FF:000013">
    <property type="entry name" value="Aminopeptidase N"/>
    <property type="match status" value="1"/>
</dbReference>
<dbReference type="GO" id="GO:0005615">
    <property type="term" value="C:extracellular space"/>
    <property type="evidence" value="ECO:0007669"/>
    <property type="project" value="TreeGrafter"/>
</dbReference>
<dbReference type="SUPFAM" id="SSF63737">
    <property type="entry name" value="Leukotriene A4 hydrolase N-terminal domain"/>
    <property type="match status" value="1"/>
</dbReference>
<dbReference type="SUPFAM" id="SSF48371">
    <property type="entry name" value="ARM repeat"/>
    <property type="match status" value="1"/>
</dbReference>
<dbReference type="GO" id="GO:0006508">
    <property type="term" value="P:proteolysis"/>
    <property type="evidence" value="ECO:0007669"/>
    <property type="project" value="UniProtKB-KW"/>
</dbReference>
<evidence type="ECO:0000259" key="17">
    <source>
        <dbReference type="Pfam" id="PF01433"/>
    </source>
</evidence>
<comment type="cofactor">
    <cofactor evidence="2">
        <name>Zn(2+)</name>
        <dbReference type="ChEBI" id="CHEBI:29105"/>
    </cofactor>
</comment>
<dbReference type="GO" id="GO:0030089">
    <property type="term" value="C:phycobilisome"/>
    <property type="evidence" value="ECO:0007669"/>
    <property type="project" value="UniProtKB-KW"/>
</dbReference>
<dbReference type="GO" id="GO:0042277">
    <property type="term" value="F:peptide binding"/>
    <property type="evidence" value="ECO:0007669"/>
    <property type="project" value="TreeGrafter"/>
</dbReference>
<evidence type="ECO:0000256" key="3">
    <source>
        <dbReference type="ARBA" id="ARBA00010136"/>
    </source>
</evidence>
<dbReference type="InterPro" id="IPR042097">
    <property type="entry name" value="Aminopeptidase_N-like_N_sf"/>
</dbReference>
<dbReference type="InterPro" id="IPR011989">
    <property type="entry name" value="ARM-like"/>
</dbReference>
<dbReference type="EC" id="3.4.11.2" evidence="4"/>
<dbReference type="InterPro" id="IPR016024">
    <property type="entry name" value="ARM-type_fold"/>
</dbReference>
<protein>
    <recommendedName>
        <fullName evidence="5">Aminopeptidase N</fullName>
        <ecNumber evidence="4">3.4.11.2</ecNumber>
    </recommendedName>
    <alternativeName>
        <fullName evidence="14">Alanine aminopeptidase</fullName>
    </alternativeName>
    <alternativeName>
        <fullName evidence="15">Lysyl aminopeptidase</fullName>
    </alternativeName>
</protein>
<evidence type="ECO:0000259" key="18">
    <source>
        <dbReference type="Pfam" id="PF17900"/>
    </source>
</evidence>
<keyword evidence="13" id="KW-0482">Metalloprotease</keyword>
<dbReference type="SMART" id="SM00567">
    <property type="entry name" value="EZ_HEAT"/>
    <property type="match status" value="6"/>
</dbReference>
<keyword evidence="11" id="KW-0378">Hydrolase</keyword>
<dbReference type="CDD" id="cd09603">
    <property type="entry name" value="M1_APN_like"/>
    <property type="match status" value="1"/>
</dbReference>
<comment type="caution">
    <text evidence="19">The sequence shown here is derived from an EMBL/GenBank/DDBJ whole genome shotgun (WGS) entry which is preliminary data.</text>
</comment>
<sequence length="873" mass="98398">MSVAAYFNADENGHKPFALPGASPHYNPDRPGQVEHIALDLDFDIPKKSYKGTCAIRLNPVRNGIESLTLDAVSLSVDSITIDDEQQSFDYDGEQLHIHLNKPTLAGQTITLVITYGVKEPQRGIYFIAPDEHYPEKPYQVWTQGEDEDSRFWFPCFDYPGQLATSEVRVRVPKKYFALSNGELISTEEDGKAKIYHWKLDKVHPSYLMTLAIGEYDSIEAEWRGRPVRYYVAKGRKDQIELTMGKTPQMMEKFSQVFGYDYPFSNYDQACPADFIFGGMENTTTTLLTDRCLLDKRAAIDDLRSETLVAHELAHQWFGDLIVINHWSHAWVKEGMATYSEVLWLEEAYGRDEAMYYHLNHARAYLAEDASRYRRPLVTHIYREPIELYDRHIYEKGSCVYHMIREALGDQLFTKTLKTLLTENAHTTVETVDVLRAIDKATGKNLRYLFDQYVYRGGHPDYSISYSWDGDSNLVKLMVTQTQVADGKSQVQEGLFDLKIPMGFGYIENDTVNVQTVTVRIHERQQAFYFPLQKKPDFISFDVGNHTLKTVKLEYPLKELQSQLKYDPDPISRVYAAKAIAKKGTLEAVETLGAALLKDSFWAVRAEVAEALATIQLDQAVEGLLKGLDDQHPKVRRAVVDALSGVKTAASYKALKSVVENGDESYYVEGAAATALGKVGSSTLDNGKNKEKKTLKLLEMVLEERAGWNEVVRSGAMGGLSVFKSSEAALDLLLPYTEIGTPQALRLNAIRSLGKIAAGQSKVNCDRILDRLEAIAREEFFLTQVAVVMALGQMEVSGAVRVLQGLAEQSPDGRVKRRAEEAMGKVRRAIGADQAVDELRKDLDELKQLNRELKSRLETLEAKAKAEKKTKEK</sequence>
<evidence type="ECO:0000256" key="8">
    <source>
        <dbReference type="ARBA" id="ARBA00022670"/>
    </source>
</evidence>
<keyword evidence="7" id="KW-0042">Antenna complex</keyword>
<keyword evidence="10" id="KW-0605">Phycobilisome</keyword>
<organism evidence="19 20">
    <name type="scientific">Adonisia turfae CCMR0081</name>
    <dbReference type="NCBI Taxonomy" id="2292702"/>
    <lineage>
        <taxon>Bacteria</taxon>
        <taxon>Bacillati</taxon>
        <taxon>Cyanobacteriota</taxon>
        <taxon>Adonisia</taxon>
        <taxon>Adonisia turfae</taxon>
    </lineage>
</organism>
<feature type="coiled-coil region" evidence="16">
    <location>
        <begin position="829"/>
        <end position="870"/>
    </location>
</feature>
<dbReference type="Gene3D" id="2.60.40.1730">
    <property type="entry name" value="tricorn interacting facor f3 domain"/>
    <property type="match status" value="1"/>
</dbReference>
<dbReference type="RefSeq" id="WP_163661913.1">
    <property type="nucleotide sequence ID" value="NZ_QXHD01000004.1"/>
</dbReference>
<dbReference type="GO" id="GO:0043171">
    <property type="term" value="P:peptide catabolic process"/>
    <property type="evidence" value="ECO:0007669"/>
    <property type="project" value="TreeGrafter"/>
</dbReference>
<dbReference type="SUPFAM" id="SSF55486">
    <property type="entry name" value="Metalloproteases ('zincins'), catalytic domain"/>
    <property type="match status" value="1"/>
</dbReference>
<evidence type="ECO:0000256" key="6">
    <source>
        <dbReference type="ARBA" id="ARBA00022438"/>
    </source>
</evidence>
<dbReference type="PANTHER" id="PTHR11533:SF174">
    <property type="entry name" value="PUROMYCIN-SENSITIVE AMINOPEPTIDASE-RELATED"/>
    <property type="match status" value="1"/>
</dbReference>
<evidence type="ECO:0000256" key="7">
    <source>
        <dbReference type="ARBA" id="ARBA00022549"/>
    </source>
</evidence>
<dbReference type="GO" id="GO:0005737">
    <property type="term" value="C:cytoplasm"/>
    <property type="evidence" value="ECO:0007669"/>
    <property type="project" value="TreeGrafter"/>
</dbReference>
<comment type="catalytic activity">
    <reaction evidence="1">
        <text>Release of an N-terminal amino acid, Xaa-|-Yaa- from a peptide, amide or arylamide. Xaa is preferably Ala, but may be most amino acids including Pro (slow action). When a terminal hydrophobic residue is followed by a prolyl residue, the two may be released as an intact Xaa-Pro dipeptide.</text>
        <dbReference type="EC" id="3.4.11.2"/>
    </reaction>
</comment>
<dbReference type="EMBL" id="QXHD01000004">
    <property type="protein sequence ID" value="NEZ54953.1"/>
    <property type="molecule type" value="Genomic_DNA"/>
</dbReference>
<keyword evidence="16" id="KW-0175">Coiled coil</keyword>
<reference evidence="19 20" key="1">
    <citation type="journal article" date="2020" name="Microb. Ecol.">
        <title>Ecogenomics of the Marine Benthic Filamentous Cyanobacterium Adonisia.</title>
        <authorList>
            <person name="Walter J.M."/>
            <person name="Coutinho F.H."/>
            <person name="Leomil L."/>
            <person name="Hargreaves P.I."/>
            <person name="Campeao M.E."/>
            <person name="Vieira V.V."/>
            <person name="Silva B.S."/>
            <person name="Fistarol G.O."/>
            <person name="Salomon P.S."/>
            <person name="Sawabe T."/>
            <person name="Mino S."/>
            <person name="Hosokawa M."/>
            <person name="Miyashita H."/>
            <person name="Maruyama F."/>
            <person name="van Verk M.C."/>
            <person name="Dutilh B.E."/>
            <person name="Thompson C.C."/>
            <person name="Thompson F.L."/>
        </authorList>
    </citation>
    <scope>NUCLEOTIDE SEQUENCE [LARGE SCALE GENOMIC DNA]</scope>
    <source>
        <strain evidence="19 20">CCMR0081</strain>
    </source>
</reference>
<comment type="similarity">
    <text evidence="3">Belongs to the peptidase M1 family.</text>
</comment>
<keyword evidence="6 19" id="KW-0031">Aminopeptidase</keyword>
<dbReference type="Gene3D" id="1.10.390.10">
    <property type="entry name" value="Neutral Protease Domain 2"/>
    <property type="match status" value="1"/>
</dbReference>
<evidence type="ECO:0000256" key="13">
    <source>
        <dbReference type="ARBA" id="ARBA00023049"/>
    </source>
</evidence>
<dbReference type="InterPro" id="IPR050344">
    <property type="entry name" value="Peptidase_M1_aminopeptidases"/>
</dbReference>
<evidence type="ECO:0000256" key="2">
    <source>
        <dbReference type="ARBA" id="ARBA00001947"/>
    </source>
</evidence>
<dbReference type="PRINTS" id="PR00756">
    <property type="entry name" value="ALADIPTASE"/>
</dbReference>
<dbReference type="Pfam" id="PF01433">
    <property type="entry name" value="Peptidase_M1"/>
    <property type="match status" value="1"/>
</dbReference>
<dbReference type="GO" id="GO:0016285">
    <property type="term" value="F:alanyl aminopeptidase activity"/>
    <property type="evidence" value="ECO:0007669"/>
    <property type="project" value="UniProtKB-EC"/>
</dbReference>
<dbReference type="GO" id="GO:0008270">
    <property type="term" value="F:zinc ion binding"/>
    <property type="evidence" value="ECO:0007669"/>
    <property type="project" value="InterPro"/>
</dbReference>
<evidence type="ECO:0000256" key="14">
    <source>
        <dbReference type="ARBA" id="ARBA00029811"/>
    </source>
</evidence>
<dbReference type="InterPro" id="IPR045357">
    <property type="entry name" value="Aminopeptidase_N-like_N"/>
</dbReference>
<evidence type="ECO:0000256" key="1">
    <source>
        <dbReference type="ARBA" id="ARBA00000098"/>
    </source>
</evidence>
<gene>
    <name evidence="19" type="ORF">DXZ20_04445</name>
</gene>
<evidence type="ECO:0000313" key="20">
    <source>
        <dbReference type="Proteomes" id="UP000481033"/>
    </source>
</evidence>
<dbReference type="Gene3D" id="1.25.10.10">
    <property type="entry name" value="Leucine-rich Repeat Variant"/>
    <property type="match status" value="3"/>
</dbReference>
<dbReference type="InterPro" id="IPR001930">
    <property type="entry name" value="Peptidase_M1"/>
</dbReference>
<accession>A0A6M0RGJ2</accession>
<evidence type="ECO:0000256" key="4">
    <source>
        <dbReference type="ARBA" id="ARBA00012564"/>
    </source>
</evidence>
<proteinExistence type="inferred from homology"/>
<dbReference type="Pfam" id="PF17900">
    <property type="entry name" value="Peptidase_M1_N"/>
    <property type="match status" value="1"/>
</dbReference>
<keyword evidence="9" id="KW-0479">Metal-binding</keyword>
<evidence type="ECO:0000256" key="5">
    <source>
        <dbReference type="ARBA" id="ARBA00015611"/>
    </source>
</evidence>
<name>A0A6M0RGJ2_9CYAN</name>
<dbReference type="Proteomes" id="UP000481033">
    <property type="component" value="Unassembled WGS sequence"/>
</dbReference>
<keyword evidence="20" id="KW-1185">Reference proteome</keyword>
<evidence type="ECO:0000313" key="19">
    <source>
        <dbReference type="EMBL" id="NEZ54953.1"/>
    </source>
</evidence>
<evidence type="ECO:0000256" key="16">
    <source>
        <dbReference type="SAM" id="Coils"/>
    </source>
</evidence>